<evidence type="ECO:0000259" key="6">
    <source>
        <dbReference type="Pfam" id="PF04542"/>
    </source>
</evidence>
<dbReference type="Gene3D" id="1.10.10.10">
    <property type="entry name" value="Winged helix-like DNA-binding domain superfamily/Winged helix DNA-binding domain"/>
    <property type="match status" value="1"/>
</dbReference>
<dbReference type="InterPro" id="IPR013324">
    <property type="entry name" value="RNA_pol_sigma_r3/r4-like"/>
</dbReference>
<dbReference type="PANTHER" id="PTHR43133">
    <property type="entry name" value="RNA POLYMERASE ECF-TYPE SIGMA FACTO"/>
    <property type="match status" value="1"/>
</dbReference>
<dbReference type="InterPro" id="IPR007627">
    <property type="entry name" value="RNA_pol_sigma70_r2"/>
</dbReference>
<dbReference type="SUPFAM" id="SSF88659">
    <property type="entry name" value="Sigma3 and sigma4 domains of RNA polymerase sigma factors"/>
    <property type="match status" value="1"/>
</dbReference>
<keyword evidence="4" id="KW-0238">DNA-binding</keyword>
<keyword evidence="3" id="KW-0731">Sigma factor</keyword>
<keyword evidence="9" id="KW-1185">Reference proteome</keyword>
<dbReference type="GO" id="GO:0006352">
    <property type="term" value="P:DNA-templated transcription initiation"/>
    <property type="evidence" value="ECO:0007669"/>
    <property type="project" value="InterPro"/>
</dbReference>
<protein>
    <submittedName>
        <fullName evidence="8">RNA polymerase, sigma-24 subunit, ECF subfamily</fullName>
    </submittedName>
</protein>
<dbReference type="Gene3D" id="1.10.1740.10">
    <property type="match status" value="1"/>
</dbReference>
<dbReference type="eggNOG" id="COG1595">
    <property type="taxonomic scope" value="Bacteria"/>
</dbReference>
<dbReference type="AlphaFoldDB" id="F4L0T9"/>
<evidence type="ECO:0000256" key="4">
    <source>
        <dbReference type="ARBA" id="ARBA00023125"/>
    </source>
</evidence>
<reference key="2">
    <citation type="submission" date="2011-04" db="EMBL/GenBank/DDBJ databases">
        <title>Complete sequence of chromosome of Haliscomenobacter hydrossis DSM 1100.</title>
        <authorList>
            <consortium name="US DOE Joint Genome Institute (JGI-PGF)"/>
            <person name="Lucas S."/>
            <person name="Han J."/>
            <person name="Lapidus A."/>
            <person name="Bruce D."/>
            <person name="Goodwin L."/>
            <person name="Pitluck S."/>
            <person name="Peters L."/>
            <person name="Kyrpides N."/>
            <person name="Mavromatis K."/>
            <person name="Ivanova N."/>
            <person name="Ovchinnikova G."/>
            <person name="Pagani I."/>
            <person name="Daligault H."/>
            <person name="Detter J.C."/>
            <person name="Han C."/>
            <person name="Land M."/>
            <person name="Hauser L."/>
            <person name="Markowitz V."/>
            <person name="Cheng J.-F."/>
            <person name="Hugenholtz P."/>
            <person name="Woyke T."/>
            <person name="Wu D."/>
            <person name="Verbarg S."/>
            <person name="Frueling A."/>
            <person name="Brambilla E."/>
            <person name="Klenk H.-P."/>
            <person name="Eisen J.A."/>
        </authorList>
    </citation>
    <scope>NUCLEOTIDE SEQUENCE</scope>
    <source>
        <strain>DSM 1100</strain>
    </source>
</reference>
<dbReference type="InterPro" id="IPR039425">
    <property type="entry name" value="RNA_pol_sigma-70-like"/>
</dbReference>
<dbReference type="InterPro" id="IPR036388">
    <property type="entry name" value="WH-like_DNA-bd_sf"/>
</dbReference>
<dbReference type="STRING" id="760192.Halhy_2675"/>
<dbReference type="InterPro" id="IPR014284">
    <property type="entry name" value="RNA_pol_sigma-70_dom"/>
</dbReference>
<dbReference type="NCBIfam" id="TIGR02937">
    <property type="entry name" value="sigma70-ECF"/>
    <property type="match status" value="1"/>
</dbReference>
<accession>F4L0T9</accession>
<evidence type="ECO:0000259" key="7">
    <source>
        <dbReference type="Pfam" id="PF04545"/>
    </source>
</evidence>
<dbReference type="KEGG" id="hhy:Halhy_2675"/>
<keyword evidence="5" id="KW-0804">Transcription</keyword>
<dbReference type="PANTHER" id="PTHR43133:SF62">
    <property type="entry name" value="RNA POLYMERASE SIGMA FACTOR SIGZ"/>
    <property type="match status" value="1"/>
</dbReference>
<dbReference type="SUPFAM" id="SSF88946">
    <property type="entry name" value="Sigma2 domain of RNA polymerase sigma factors"/>
    <property type="match status" value="1"/>
</dbReference>
<evidence type="ECO:0000256" key="3">
    <source>
        <dbReference type="ARBA" id="ARBA00023082"/>
    </source>
</evidence>
<dbReference type="Pfam" id="PF04542">
    <property type="entry name" value="Sigma70_r2"/>
    <property type="match status" value="1"/>
</dbReference>
<dbReference type="RefSeq" id="WP_013765091.1">
    <property type="nucleotide sequence ID" value="NC_015510.1"/>
</dbReference>
<dbReference type="InterPro" id="IPR007630">
    <property type="entry name" value="RNA_pol_sigma70_r4"/>
</dbReference>
<dbReference type="InterPro" id="IPR013325">
    <property type="entry name" value="RNA_pol_sigma_r2"/>
</dbReference>
<sequence length="184" mass="21314">MHLQDDIDLINQLKAGDEKAYEVLYDRYSAMLYGVMCRIVNDHQEVEHLLQDCFVKIWQNIGQFDASKGRLATWLINIARNLAIDFTRSKYFSQKLKNQPIENFVYGLGKDNSSITADDTIGLVQLVEKLPATSRQIIEWMYFEGYTQQEIADNFNIPLGTVKSRARLALNTLRTFFSHHFNLS</sequence>
<gene>
    <name evidence="8" type="ordered locus">Halhy_2675</name>
</gene>
<feature type="domain" description="RNA polymerase sigma-70 region 4" evidence="7">
    <location>
        <begin position="128"/>
        <end position="174"/>
    </location>
</feature>
<dbReference type="EMBL" id="CP002691">
    <property type="protein sequence ID" value="AEE50543.1"/>
    <property type="molecule type" value="Genomic_DNA"/>
</dbReference>
<dbReference type="GO" id="GO:0016987">
    <property type="term" value="F:sigma factor activity"/>
    <property type="evidence" value="ECO:0007669"/>
    <property type="project" value="UniProtKB-KW"/>
</dbReference>
<dbReference type="HOGENOM" id="CLU_047691_9_3_10"/>
<comment type="similarity">
    <text evidence="1">Belongs to the sigma-70 factor family. ECF subfamily.</text>
</comment>
<keyword evidence="2" id="KW-0805">Transcription regulation</keyword>
<feature type="domain" description="RNA polymerase sigma-70 region 2" evidence="6">
    <location>
        <begin position="24"/>
        <end position="90"/>
    </location>
</feature>
<evidence type="ECO:0000313" key="9">
    <source>
        <dbReference type="Proteomes" id="UP000008461"/>
    </source>
</evidence>
<dbReference type="Proteomes" id="UP000008461">
    <property type="component" value="Chromosome"/>
</dbReference>
<proteinExistence type="inferred from homology"/>
<evidence type="ECO:0000256" key="1">
    <source>
        <dbReference type="ARBA" id="ARBA00010641"/>
    </source>
</evidence>
<dbReference type="GO" id="GO:0003677">
    <property type="term" value="F:DNA binding"/>
    <property type="evidence" value="ECO:0007669"/>
    <property type="project" value="UniProtKB-KW"/>
</dbReference>
<dbReference type="Pfam" id="PF04545">
    <property type="entry name" value="Sigma70_r4"/>
    <property type="match status" value="1"/>
</dbReference>
<evidence type="ECO:0000256" key="5">
    <source>
        <dbReference type="ARBA" id="ARBA00023163"/>
    </source>
</evidence>
<organism evidence="8 9">
    <name type="scientific">Haliscomenobacter hydrossis (strain ATCC 27775 / DSM 1100 / LMG 10767 / O)</name>
    <dbReference type="NCBI Taxonomy" id="760192"/>
    <lineage>
        <taxon>Bacteria</taxon>
        <taxon>Pseudomonadati</taxon>
        <taxon>Bacteroidota</taxon>
        <taxon>Saprospiria</taxon>
        <taxon>Saprospirales</taxon>
        <taxon>Haliscomenobacteraceae</taxon>
        <taxon>Haliscomenobacter</taxon>
    </lineage>
</organism>
<dbReference type="CDD" id="cd06171">
    <property type="entry name" value="Sigma70_r4"/>
    <property type="match status" value="1"/>
</dbReference>
<reference evidence="8 9" key="1">
    <citation type="journal article" date="2011" name="Stand. Genomic Sci.">
        <title>Complete genome sequence of Haliscomenobacter hydrossis type strain (O).</title>
        <authorList>
            <consortium name="US DOE Joint Genome Institute (JGI-PGF)"/>
            <person name="Daligault H."/>
            <person name="Lapidus A."/>
            <person name="Zeytun A."/>
            <person name="Nolan M."/>
            <person name="Lucas S."/>
            <person name="Del Rio T.G."/>
            <person name="Tice H."/>
            <person name="Cheng J.F."/>
            <person name="Tapia R."/>
            <person name="Han C."/>
            <person name="Goodwin L."/>
            <person name="Pitluck S."/>
            <person name="Liolios K."/>
            <person name="Pagani I."/>
            <person name="Ivanova N."/>
            <person name="Huntemann M."/>
            <person name="Mavromatis K."/>
            <person name="Mikhailova N."/>
            <person name="Pati A."/>
            <person name="Chen A."/>
            <person name="Palaniappan K."/>
            <person name="Land M."/>
            <person name="Hauser L."/>
            <person name="Brambilla E.M."/>
            <person name="Rohde M."/>
            <person name="Verbarg S."/>
            <person name="Goker M."/>
            <person name="Bristow J."/>
            <person name="Eisen J.A."/>
            <person name="Markowitz V."/>
            <person name="Hugenholtz P."/>
            <person name="Kyrpides N.C."/>
            <person name="Klenk H.P."/>
            <person name="Woyke T."/>
        </authorList>
    </citation>
    <scope>NUCLEOTIDE SEQUENCE [LARGE SCALE GENOMIC DNA]</scope>
    <source>
        <strain evidence="9">ATCC 27775 / DSM 1100 / LMG 10767 / O</strain>
    </source>
</reference>
<name>F4L0T9_HALH1</name>
<evidence type="ECO:0000256" key="2">
    <source>
        <dbReference type="ARBA" id="ARBA00023015"/>
    </source>
</evidence>
<evidence type="ECO:0000313" key="8">
    <source>
        <dbReference type="EMBL" id="AEE50543.1"/>
    </source>
</evidence>